<proteinExistence type="predicted"/>
<gene>
    <name evidence="2" type="ORF">PNO31109_01752</name>
</gene>
<dbReference type="OrthoDB" id="277390at2"/>
<evidence type="ECO:0000313" key="3">
    <source>
        <dbReference type="Proteomes" id="UP000367825"/>
    </source>
</evidence>
<evidence type="ECO:0000256" key="1">
    <source>
        <dbReference type="SAM" id="MobiDB-lite"/>
    </source>
</evidence>
<dbReference type="Pfam" id="PF07209">
    <property type="entry name" value="DUF1415"/>
    <property type="match status" value="1"/>
</dbReference>
<evidence type="ECO:0000313" key="2">
    <source>
        <dbReference type="EMBL" id="VVD93849.1"/>
    </source>
</evidence>
<dbReference type="AlphaFoldDB" id="A0A5E4U6M2"/>
<sequence length="222" mass="24627">MTHKTPPAAGLAAIPAIPAIADNDAVIAATRHWLTRAVIGLNLCPFAKAVHVKDQIRYVVSAATDMEGAMMDLERELQALVEADPEVVDTTLLILPSALLDFHEYNDALFFADRLLRQMGLQGVLQIASFHPDYQFEGTAPEDVENYTNRSPYPILHVLREASIDRAVDAFPEAETIYERNEALMRRMGAAGYHDWMAQPAEDEDGANDNDSHAKEKNLTKK</sequence>
<name>A0A5E4U6M2_9BURK</name>
<protein>
    <submittedName>
        <fullName evidence="2">Peptidase</fullName>
    </submittedName>
</protein>
<feature type="region of interest" description="Disordered" evidence="1">
    <location>
        <begin position="198"/>
        <end position="222"/>
    </location>
</feature>
<organism evidence="2 3">
    <name type="scientific">Pandoraea nosoerga</name>
    <dbReference type="NCBI Taxonomy" id="2508296"/>
    <lineage>
        <taxon>Bacteria</taxon>
        <taxon>Pseudomonadati</taxon>
        <taxon>Pseudomonadota</taxon>
        <taxon>Betaproteobacteria</taxon>
        <taxon>Burkholderiales</taxon>
        <taxon>Burkholderiaceae</taxon>
        <taxon>Pandoraea</taxon>
    </lineage>
</organism>
<dbReference type="Proteomes" id="UP000367825">
    <property type="component" value="Unassembled WGS sequence"/>
</dbReference>
<dbReference type="EMBL" id="CABPSC010000005">
    <property type="protein sequence ID" value="VVD93849.1"/>
    <property type="molecule type" value="Genomic_DNA"/>
</dbReference>
<feature type="compositionally biased region" description="Basic and acidic residues" evidence="1">
    <location>
        <begin position="210"/>
        <end position="222"/>
    </location>
</feature>
<dbReference type="InterPro" id="IPR009858">
    <property type="entry name" value="DUF1415"/>
</dbReference>
<reference evidence="2 3" key="1">
    <citation type="submission" date="2019-08" db="EMBL/GenBank/DDBJ databases">
        <authorList>
            <person name="Peeters C."/>
        </authorList>
    </citation>
    <scope>NUCLEOTIDE SEQUENCE [LARGE SCALE GENOMIC DNA]</scope>
    <source>
        <strain evidence="2 3">LMG 31109</strain>
    </source>
</reference>
<accession>A0A5E4U6M2</accession>
<keyword evidence="3" id="KW-1185">Reference proteome</keyword>